<dbReference type="EMBL" id="CAADIS010000005">
    <property type="protein sequence ID" value="VFS32993.1"/>
    <property type="molecule type" value="Genomic_DNA"/>
</dbReference>
<dbReference type="Gene3D" id="3.30.470.20">
    <property type="entry name" value="ATP-grasp fold, B domain"/>
    <property type="match status" value="1"/>
</dbReference>
<dbReference type="Gene3D" id="3.30.1490.20">
    <property type="entry name" value="ATP-grasp fold, A domain"/>
    <property type="match status" value="1"/>
</dbReference>
<gene>
    <name evidence="1" type="ORF">NCTC9001_04587</name>
</gene>
<evidence type="ECO:0000313" key="1">
    <source>
        <dbReference type="EMBL" id="VFS32993.1"/>
    </source>
</evidence>
<accession>A0A484YCV7</accession>
<evidence type="ECO:0000313" key="2">
    <source>
        <dbReference type="Proteomes" id="UP000372890"/>
    </source>
</evidence>
<name>A0A484YCV7_ECOLX</name>
<dbReference type="AlphaFoldDB" id="A0A484YCV7"/>
<dbReference type="Proteomes" id="UP000372890">
    <property type="component" value="Unassembled WGS sequence"/>
</dbReference>
<organism evidence="1 2">
    <name type="scientific">Escherichia coli</name>
    <dbReference type="NCBI Taxonomy" id="562"/>
    <lineage>
        <taxon>Bacteria</taxon>
        <taxon>Pseudomonadati</taxon>
        <taxon>Pseudomonadota</taxon>
        <taxon>Gammaproteobacteria</taxon>
        <taxon>Enterobacterales</taxon>
        <taxon>Enterobacteriaceae</taxon>
        <taxon>Escherichia</taxon>
    </lineage>
</organism>
<sequence>MNLHEYQAKSLLAGMGMPCPKEIAIQQISQLADAWQHIACPSKGAVT</sequence>
<dbReference type="EC" id="6.2.1.5" evidence="1"/>
<protein>
    <submittedName>
        <fullName evidence="1">Succinyl-CoA synthetase beta chain</fullName>
        <ecNumber evidence="1">6.2.1.5</ecNumber>
    </submittedName>
</protein>
<dbReference type="GO" id="GO:0005524">
    <property type="term" value="F:ATP binding"/>
    <property type="evidence" value="ECO:0007669"/>
    <property type="project" value="InterPro"/>
</dbReference>
<keyword evidence="1" id="KW-0436">Ligase</keyword>
<reference evidence="1 2" key="1">
    <citation type="submission" date="2019-03" db="EMBL/GenBank/DDBJ databases">
        <authorList>
            <consortium name="Pathogen Informatics"/>
        </authorList>
    </citation>
    <scope>NUCLEOTIDE SEQUENCE [LARGE SCALE GENOMIC DNA]</scope>
    <source>
        <strain evidence="1 2">NCTC9001</strain>
    </source>
</reference>
<dbReference type="GO" id="GO:0004775">
    <property type="term" value="F:succinate-CoA ligase (ADP-forming) activity"/>
    <property type="evidence" value="ECO:0007669"/>
    <property type="project" value="UniProtKB-EC"/>
</dbReference>
<dbReference type="InterPro" id="IPR013815">
    <property type="entry name" value="ATP_grasp_subdomain_1"/>
</dbReference>
<dbReference type="SUPFAM" id="SSF56059">
    <property type="entry name" value="Glutathione synthetase ATP-binding domain-like"/>
    <property type="match status" value="1"/>
</dbReference>
<proteinExistence type="predicted"/>